<dbReference type="Proteomes" id="UP001163046">
    <property type="component" value="Unassembled WGS sequence"/>
</dbReference>
<protein>
    <submittedName>
        <fullName evidence="2">NFX1-type zinc finger-containing protein 1</fullName>
    </submittedName>
</protein>
<reference evidence="2" key="1">
    <citation type="submission" date="2023-01" db="EMBL/GenBank/DDBJ databases">
        <title>Genome assembly of the deep-sea coral Lophelia pertusa.</title>
        <authorList>
            <person name="Herrera S."/>
            <person name="Cordes E."/>
        </authorList>
    </citation>
    <scope>NUCLEOTIDE SEQUENCE</scope>
    <source>
        <strain evidence="2">USNM1676648</strain>
        <tissue evidence="2">Polyp</tissue>
    </source>
</reference>
<dbReference type="OrthoDB" id="2423195at2759"/>
<evidence type="ECO:0000313" key="2">
    <source>
        <dbReference type="EMBL" id="KAJ7333533.1"/>
    </source>
</evidence>
<evidence type="ECO:0000256" key="1">
    <source>
        <dbReference type="SAM" id="MobiDB-lite"/>
    </source>
</evidence>
<evidence type="ECO:0000313" key="3">
    <source>
        <dbReference type="Proteomes" id="UP001163046"/>
    </source>
</evidence>
<keyword evidence="3" id="KW-1185">Reference proteome</keyword>
<gene>
    <name evidence="2" type="primary">ZNFX1_19</name>
    <name evidence="2" type="ORF">OS493_017070</name>
</gene>
<comment type="caution">
    <text evidence="2">The sequence shown here is derived from an EMBL/GenBank/DDBJ whole genome shotgun (WGS) entry which is preliminary data.</text>
</comment>
<feature type="region of interest" description="Disordered" evidence="1">
    <location>
        <begin position="139"/>
        <end position="163"/>
    </location>
</feature>
<proteinExistence type="predicted"/>
<accession>A0A9W9YC62</accession>
<organism evidence="2 3">
    <name type="scientific">Desmophyllum pertusum</name>
    <dbReference type="NCBI Taxonomy" id="174260"/>
    <lineage>
        <taxon>Eukaryota</taxon>
        <taxon>Metazoa</taxon>
        <taxon>Cnidaria</taxon>
        <taxon>Anthozoa</taxon>
        <taxon>Hexacorallia</taxon>
        <taxon>Scleractinia</taxon>
        <taxon>Caryophylliina</taxon>
        <taxon>Caryophylliidae</taxon>
        <taxon>Desmophyllum</taxon>
    </lineage>
</organism>
<sequence>MTSRSHQREAATVPCALRLECGHVCDRVTAVVVCVVESMCHVWKGVTARCSVATTALSGAPRTARRARKTVATTASTASAKRKCGDPCDPCNETCIWRCQHHRCHEIVRETVRSPSMQRACTKLLPCRHPCIGPLRRTMPEEMPRVSQGRSDGDFSPEPKTSLKQDSWNWQTVVTCLRLK</sequence>
<dbReference type="EMBL" id="MU827786">
    <property type="protein sequence ID" value="KAJ7333533.1"/>
    <property type="molecule type" value="Genomic_DNA"/>
</dbReference>
<dbReference type="AlphaFoldDB" id="A0A9W9YC62"/>
<name>A0A9W9YC62_9CNID</name>